<feature type="domain" description="NR LBD" evidence="11">
    <location>
        <begin position="293"/>
        <end position="498"/>
    </location>
</feature>
<name>A0ABN7SQE8_OIKDI</name>
<sequence>MERQSVIIRNPNYPEKERKRPEPVQRSSVICQRPDPVTRVSPYEIPGNFKQKHAEPRMDNDELRDIYLTLPQQKLFKGMLNFASNISDGEDVQFINSSIPTTSKSPVMHRPTASPIRRPPITSASIAGPPMQHPRLPVPNIEKPTKKKGPVPKLYDGECCKICGDKASGFHYNVVSCEGCKGFYRRAILETRAFRCKGTKVGECMKDYFLSRKCKYCRFDACQKGGMAKHYLQNKNTNGKYPALNPGEEELLKMVINFWGLYRDGVSAAMDKKPPEMPKTMRPIKKTNPFVVIQKKLREISINVPEYPEEDSIAAMRSRMGHLIALSQLHLQFILLLVEAMPFYNDLTEATRKLITKESIVEIIFLRAACCAGGNGVASVNGARYSAESLQKSGVSSSCISILSDFIKWVRKLQLLEEEFAIIVVLILMSPDRGVAKDVDRCQLYRVQEIFRDILRQFVVDKFPETATKRIAKIVDLLMKLRMISGNLNKQFHSAAKG</sequence>
<feature type="compositionally biased region" description="Basic and acidic residues" evidence="9">
    <location>
        <begin position="14"/>
        <end position="23"/>
    </location>
</feature>
<dbReference type="InterPro" id="IPR035500">
    <property type="entry name" value="NHR-like_dom_sf"/>
</dbReference>
<dbReference type="PANTHER" id="PTHR24082">
    <property type="entry name" value="NUCLEAR HORMONE RECEPTOR"/>
    <property type="match status" value="1"/>
</dbReference>
<keyword evidence="3" id="KW-0862">Zinc</keyword>
<feature type="region of interest" description="Disordered" evidence="9">
    <location>
        <begin position="1"/>
        <end position="33"/>
    </location>
</feature>
<dbReference type="InterPro" id="IPR013088">
    <property type="entry name" value="Znf_NHR/GATA"/>
</dbReference>
<keyword evidence="4" id="KW-0805">Transcription regulation</keyword>
<dbReference type="Pfam" id="PF00105">
    <property type="entry name" value="zf-C4"/>
    <property type="match status" value="1"/>
</dbReference>
<dbReference type="PROSITE" id="PS51843">
    <property type="entry name" value="NR_LBD"/>
    <property type="match status" value="1"/>
</dbReference>
<evidence type="ECO:0000256" key="9">
    <source>
        <dbReference type="SAM" id="MobiDB-lite"/>
    </source>
</evidence>
<keyword evidence="13" id="KW-1185">Reference proteome</keyword>
<protein>
    <submittedName>
        <fullName evidence="12">Oidioi.mRNA.OKI2018_I69.chr1.g216.t1.cds</fullName>
    </submittedName>
</protein>
<dbReference type="Pfam" id="PF00104">
    <property type="entry name" value="Hormone_recep"/>
    <property type="match status" value="1"/>
</dbReference>
<dbReference type="PROSITE" id="PS51030">
    <property type="entry name" value="NUCLEAR_REC_DBD_2"/>
    <property type="match status" value="1"/>
</dbReference>
<keyword evidence="2" id="KW-0863">Zinc-finger</keyword>
<keyword evidence="8" id="KW-0539">Nucleus</keyword>
<evidence type="ECO:0000256" key="6">
    <source>
        <dbReference type="ARBA" id="ARBA00023163"/>
    </source>
</evidence>
<keyword evidence="5" id="KW-0238">DNA-binding</keyword>
<evidence type="ECO:0000259" key="10">
    <source>
        <dbReference type="PROSITE" id="PS51030"/>
    </source>
</evidence>
<gene>
    <name evidence="12" type="ORF">OKIOD_LOCUS8981</name>
</gene>
<dbReference type="PRINTS" id="PR00047">
    <property type="entry name" value="STROIDFINGER"/>
</dbReference>
<evidence type="ECO:0000256" key="8">
    <source>
        <dbReference type="ARBA" id="ARBA00023242"/>
    </source>
</evidence>
<evidence type="ECO:0000313" key="13">
    <source>
        <dbReference type="Proteomes" id="UP001158576"/>
    </source>
</evidence>
<dbReference type="SUPFAM" id="SSF48508">
    <property type="entry name" value="Nuclear receptor ligand-binding domain"/>
    <property type="match status" value="1"/>
</dbReference>
<evidence type="ECO:0000256" key="2">
    <source>
        <dbReference type="ARBA" id="ARBA00022771"/>
    </source>
</evidence>
<evidence type="ECO:0000256" key="4">
    <source>
        <dbReference type="ARBA" id="ARBA00023015"/>
    </source>
</evidence>
<evidence type="ECO:0000259" key="11">
    <source>
        <dbReference type="PROSITE" id="PS51843"/>
    </source>
</evidence>
<keyword evidence="7" id="KW-0675">Receptor</keyword>
<evidence type="ECO:0000256" key="7">
    <source>
        <dbReference type="ARBA" id="ARBA00023170"/>
    </source>
</evidence>
<evidence type="ECO:0000313" key="12">
    <source>
        <dbReference type="EMBL" id="CAG5102257.1"/>
    </source>
</evidence>
<organism evidence="12 13">
    <name type="scientific">Oikopleura dioica</name>
    <name type="common">Tunicate</name>
    <dbReference type="NCBI Taxonomy" id="34765"/>
    <lineage>
        <taxon>Eukaryota</taxon>
        <taxon>Metazoa</taxon>
        <taxon>Chordata</taxon>
        <taxon>Tunicata</taxon>
        <taxon>Appendicularia</taxon>
        <taxon>Copelata</taxon>
        <taxon>Oikopleuridae</taxon>
        <taxon>Oikopleura</taxon>
    </lineage>
</organism>
<keyword evidence="1" id="KW-0479">Metal-binding</keyword>
<dbReference type="PANTHER" id="PTHR24082:SF507">
    <property type="entry name" value="BILE ACID RECEPTOR-RELATED"/>
    <property type="match status" value="1"/>
</dbReference>
<keyword evidence="6" id="KW-0804">Transcription</keyword>
<feature type="domain" description="Nuclear receptor" evidence="10">
    <location>
        <begin position="157"/>
        <end position="234"/>
    </location>
</feature>
<feature type="region of interest" description="Disordered" evidence="9">
    <location>
        <begin position="102"/>
        <end position="147"/>
    </location>
</feature>
<evidence type="ECO:0000256" key="5">
    <source>
        <dbReference type="ARBA" id="ARBA00023125"/>
    </source>
</evidence>
<reference evidence="12 13" key="1">
    <citation type="submission" date="2021-04" db="EMBL/GenBank/DDBJ databases">
        <authorList>
            <person name="Bliznina A."/>
        </authorList>
    </citation>
    <scope>NUCLEOTIDE SEQUENCE [LARGE SCALE GENOMIC DNA]</scope>
</reference>
<proteinExistence type="predicted"/>
<dbReference type="InterPro" id="IPR000536">
    <property type="entry name" value="Nucl_hrmn_rcpt_lig-bd"/>
</dbReference>
<dbReference type="EMBL" id="OU015566">
    <property type="protein sequence ID" value="CAG5102257.1"/>
    <property type="molecule type" value="Genomic_DNA"/>
</dbReference>
<dbReference type="Gene3D" id="3.30.50.10">
    <property type="entry name" value="Erythroid Transcription Factor GATA-1, subunit A"/>
    <property type="match status" value="1"/>
</dbReference>
<dbReference type="Gene3D" id="1.10.565.10">
    <property type="entry name" value="Retinoid X Receptor"/>
    <property type="match status" value="1"/>
</dbReference>
<dbReference type="InterPro" id="IPR050234">
    <property type="entry name" value="Nuclear_hormone_rcpt_NR1"/>
</dbReference>
<dbReference type="SMART" id="SM00430">
    <property type="entry name" value="HOLI"/>
    <property type="match status" value="1"/>
</dbReference>
<accession>A0ABN7SQE8</accession>
<dbReference type="SMART" id="SM00399">
    <property type="entry name" value="ZnF_C4"/>
    <property type="match status" value="1"/>
</dbReference>
<dbReference type="Proteomes" id="UP001158576">
    <property type="component" value="Chromosome 1"/>
</dbReference>
<evidence type="ECO:0000256" key="3">
    <source>
        <dbReference type="ARBA" id="ARBA00022833"/>
    </source>
</evidence>
<dbReference type="InterPro" id="IPR001628">
    <property type="entry name" value="Znf_hrmn_rcpt"/>
</dbReference>
<evidence type="ECO:0000256" key="1">
    <source>
        <dbReference type="ARBA" id="ARBA00022723"/>
    </source>
</evidence>
<dbReference type="SUPFAM" id="SSF57716">
    <property type="entry name" value="Glucocorticoid receptor-like (DNA-binding domain)"/>
    <property type="match status" value="1"/>
</dbReference>